<evidence type="ECO:0000256" key="1">
    <source>
        <dbReference type="SAM" id="SignalP"/>
    </source>
</evidence>
<keyword evidence="1" id="KW-0732">Signal</keyword>
<evidence type="ECO:0000313" key="2">
    <source>
        <dbReference type="EMBL" id="RZS99878.1"/>
    </source>
</evidence>
<reference evidence="2 3" key="1">
    <citation type="submission" date="2019-02" db="EMBL/GenBank/DDBJ databases">
        <title>Genomic Encyclopedia of Type Strains, Phase IV (KMG-IV): sequencing the most valuable type-strain genomes for metagenomic binning, comparative biology and taxonomic classification.</title>
        <authorList>
            <person name="Goeker M."/>
        </authorList>
    </citation>
    <scope>NUCLEOTIDE SEQUENCE [LARGE SCALE GENOMIC DNA]</scope>
    <source>
        <strain evidence="2 3">DSM 17196</strain>
    </source>
</reference>
<evidence type="ECO:0000313" key="3">
    <source>
        <dbReference type="Proteomes" id="UP000292262"/>
    </source>
</evidence>
<comment type="caution">
    <text evidence="2">The sequence shown here is derived from an EMBL/GenBank/DDBJ whole genome shotgun (WGS) entry which is preliminary data.</text>
</comment>
<sequence length="187" mass="21234">MKLTNTKLMRILVIIVLATFFSCKKSAESRTEVLEGTEVTKAEPKEVTTQNPLGDVFGDQIIMEVDETVFVIDNGTNRANEDMSAGIMKMLAPQPYATFKERMLQKQNEQQGIEVLSIEETELEGKKVLLERSKTLDDAGEEMMMVMYAFPASAEKTIMISSYYMKNEEKKYLPLIEQSVLSARLRE</sequence>
<proteinExistence type="predicted"/>
<gene>
    <name evidence="2" type="ORF">EV197_1107</name>
</gene>
<organism evidence="2 3">
    <name type="scientific">Aquimarina brevivitae</name>
    <dbReference type="NCBI Taxonomy" id="323412"/>
    <lineage>
        <taxon>Bacteria</taxon>
        <taxon>Pseudomonadati</taxon>
        <taxon>Bacteroidota</taxon>
        <taxon>Flavobacteriia</taxon>
        <taxon>Flavobacteriales</taxon>
        <taxon>Flavobacteriaceae</taxon>
        <taxon>Aquimarina</taxon>
    </lineage>
</organism>
<feature type="signal peptide" evidence="1">
    <location>
        <begin position="1"/>
        <end position="27"/>
    </location>
</feature>
<keyword evidence="3" id="KW-1185">Reference proteome</keyword>
<dbReference type="Proteomes" id="UP000292262">
    <property type="component" value="Unassembled WGS sequence"/>
</dbReference>
<name>A0A4Q7PIQ1_9FLAO</name>
<dbReference type="PROSITE" id="PS51257">
    <property type="entry name" value="PROKAR_LIPOPROTEIN"/>
    <property type="match status" value="1"/>
</dbReference>
<protein>
    <submittedName>
        <fullName evidence="2">Uncharacterized protein</fullName>
    </submittedName>
</protein>
<accession>A0A4Q7PIQ1</accession>
<feature type="chain" id="PRO_5020457269" evidence="1">
    <location>
        <begin position="28"/>
        <end position="187"/>
    </location>
</feature>
<dbReference type="EMBL" id="SGXE01000001">
    <property type="protein sequence ID" value="RZS99878.1"/>
    <property type="molecule type" value="Genomic_DNA"/>
</dbReference>
<dbReference type="AlphaFoldDB" id="A0A4Q7PIQ1"/>